<gene>
    <name evidence="1" type="ORF">ACFPQB_06185</name>
</gene>
<sequence>MAIPDPTPGPSAADGVTTLTARTPEDLLALAPVLLGFWPEESIVMLTVGAQRPFHARLGLPPSAEQTPATLREVEEVLLTPARDHGARRLVLLYFTADRRAAEGVHRVLRRGCRRARVGLVTALHADGRCWSELSHPDPAARAHTRSYDVSCHPFVVQALVDGRLAHRTREEMVASLEPDPAAVDAVCAALAAAQHVDAGIPSDARAIREAGRWVTSLVSSMVTAGGTPSDDEVARLIWVMQCRRVRDAAWSLIRREDATAHLRFWQGVVQRTPDRLAAPPAALLGWAAWQAGDGARAWAAVDRCHRAEPSYPLAGYLGTLLQHAVPPDHWQGGFDWESGLSD</sequence>
<evidence type="ECO:0000313" key="2">
    <source>
        <dbReference type="Proteomes" id="UP001596072"/>
    </source>
</evidence>
<dbReference type="EMBL" id="JBHSNS010000001">
    <property type="protein sequence ID" value="MFC5728499.1"/>
    <property type="molecule type" value="Genomic_DNA"/>
</dbReference>
<keyword evidence="2" id="KW-1185">Reference proteome</keyword>
<proteinExistence type="predicted"/>
<dbReference type="Pfam" id="PF13830">
    <property type="entry name" value="DUF4192"/>
    <property type="match status" value="1"/>
</dbReference>
<dbReference type="RefSeq" id="WP_168798389.1">
    <property type="nucleotide sequence ID" value="NZ_JBHSNS010000001.1"/>
</dbReference>
<accession>A0ABW0ZGP4</accession>
<reference evidence="2" key="1">
    <citation type="journal article" date="2019" name="Int. J. Syst. Evol. Microbiol.">
        <title>The Global Catalogue of Microorganisms (GCM) 10K type strain sequencing project: providing services to taxonomists for standard genome sequencing and annotation.</title>
        <authorList>
            <consortium name="The Broad Institute Genomics Platform"/>
            <consortium name="The Broad Institute Genome Sequencing Center for Infectious Disease"/>
            <person name="Wu L."/>
            <person name="Ma J."/>
        </authorList>
    </citation>
    <scope>NUCLEOTIDE SEQUENCE [LARGE SCALE GENOMIC DNA]</scope>
    <source>
        <strain evidence="2">YIM 94188</strain>
    </source>
</reference>
<name>A0ABW0ZGP4_9ACTN</name>
<evidence type="ECO:0000313" key="1">
    <source>
        <dbReference type="EMBL" id="MFC5728499.1"/>
    </source>
</evidence>
<organism evidence="1 2">
    <name type="scientific">Nocardioides vastitatis</name>
    <dbReference type="NCBI Taxonomy" id="2568655"/>
    <lineage>
        <taxon>Bacteria</taxon>
        <taxon>Bacillati</taxon>
        <taxon>Actinomycetota</taxon>
        <taxon>Actinomycetes</taxon>
        <taxon>Propionibacteriales</taxon>
        <taxon>Nocardioidaceae</taxon>
        <taxon>Nocardioides</taxon>
    </lineage>
</organism>
<comment type="caution">
    <text evidence="1">The sequence shown here is derived from an EMBL/GenBank/DDBJ whole genome shotgun (WGS) entry which is preliminary data.</text>
</comment>
<protein>
    <submittedName>
        <fullName evidence="1">DUF4192 domain-containing protein</fullName>
    </submittedName>
</protein>
<dbReference type="Proteomes" id="UP001596072">
    <property type="component" value="Unassembled WGS sequence"/>
</dbReference>
<dbReference type="InterPro" id="IPR025447">
    <property type="entry name" value="DUF4192"/>
</dbReference>